<protein>
    <submittedName>
        <fullName evidence="2">Chemotaxis protein CheW</fullName>
    </submittedName>
</protein>
<name>A0ABY5GUH4_9GAMM</name>
<feature type="domain" description="CheW-like" evidence="1">
    <location>
        <begin position="25"/>
        <end position="144"/>
    </location>
</feature>
<organism evidence="2 3">
    <name type="scientific">Amphritea atlantica</name>
    <dbReference type="NCBI Taxonomy" id="355243"/>
    <lineage>
        <taxon>Bacteria</taxon>
        <taxon>Pseudomonadati</taxon>
        <taxon>Pseudomonadota</taxon>
        <taxon>Gammaproteobacteria</taxon>
        <taxon>Oceanospirillales</taxon>
        <taxon>Oceanospirillaceae</taxon>
        <taxon>Amphritea</taxon>
    </lineage>
</organism>
<reference evidence="2" key="1">
    <citation type="submission" date="2021-04" db="EMBL/GenBank/DDBJ databases">
        <title>Oceanospirillales bacteria with DddD are important DMSP degraders in coastal seawater.</title>
        <authorList>
            <person name="Liu J."/>
        </authorList>
    </citation>
    <scope>NUCLEOTIDE SEQUENCE</scope>
    <source>
        <strain evidence="2">GY6</strain>
    </source>
</reference>
<dbReference type="SUPFAM" id="SSF50341">
    <property type="entry name" value="CheW-like"/>
    <property type="match status" value="1"/>
</dbReference>
<proteinExistence type="predicted"/>
<dbReference type="EMBL" id="CP073344">
    <property type="protein sequence ID" value="UTW03443.1"/>
    <property type="molecule type" value="Genomic_DNA"/>
</dbReference>
<dbReference type="InterPro" id="IPR002545">
    <property type="entry name" value="CheW-lke_dom"/>
</dbReference>
<dbReference type="InterPro" id="IPR036061">
    <property type="entry name" value="CheW-like_dom_sf"/>
</dbReference>
<accession>A0ABY5GUH4</accession>
<evidence type="ECO:0000313" key="2">
    <source>
        <dbReference type="EMBL" id="UTW03443.1"/>
    </source>
</evidence>
<dbReference type="Proteomes" id="UP001059950">
    <property type="component" value="Chromosome"/>
</dbReference>
<sequence length="165" mass="18486">MEQQNITTASEAGPQDSYDLRHGFRVGFLQLLLQSQTRSELHRCERLCSIPDTPDWFVGFINHRGDAVPVYDLAASLGLGITDPKMGWLLLLDAQPATAAVLLQETPQGITNPDVADAAPYPELVDGICSGQYLYRNSIWFEFDHRAYFSRQKQRFIKTDSAIPA</sequence>
<dbReference type="Gene3D" id="2.40.50.180">
    <property type="entry name" value="CheA-289, Domain 4"/>
    <property type="match status" value="1"/>
</dbReference>
<evidence type="ECO:0000259" key="1">
    <source>
        <dbReference type="Pfam" id="PF01584"/>
    </source>
</evidence>
<dbReference type="Pfam" id="PF01584">
    <property type="entry name" value="CheW"/>
    <property type="match status" value="1"/>
</dbReference>
<evidence type="ECO:0000313" key="3">
    <source>
        <dbReference type="Proteomes" id="UP001059950"/>
    </source>
</evidence>
<gene>
    <name evidence="2" type="ORF">KDX31_19380</name>
</gene>
<keyword evidence="3" id="KW-1185">Reference proteome</keyword>